<dbReference type="GO" id="GO:0016020">
    <property type="term" value="C:membrane"/>
    <property type="evidence" value="ECO:0007669"/>
    <property type="project" value="InterPro"/>
</dbReference>
<reference evidence="6 7" key="1">
    <citation type="submission" date="2018-04" db="EMBL/GenBank/DDBJ databases">
        <title>Genome of Nocardioides gansuensis WSJ-1.</title>
        <authorList>
            <person name="Wu S."/>
            <person name="Wang G."/>
        </authorList>
    </citation>
    <scope>NUCLEOTIDE SEQUENCE [LARGE SCALE GENOMIC DNA]</scope>
    <source>
        <strain evidence="6 7">WSJ-1</strain>
    </source>
</reference>
<protein>
    <submittedName>
        <fullName evidence="6">Fumarate reductase subunit D</fullName>
    </submittedName>
</protein>
<accession>A0A2T8FEM5</accession>
<dbReference type="GO" id="GO:0006106">
    <property type="term" value="P:fumarate metabolic process"/>
    <property type="evidence" value="ECO:0007669"/>
    <property type="project" value="InterPro"/>
</dbReference>
<evidence type="ECO:0000313" key="6">
    <source>
        <dbReference type="EMBL" id="PVG84171.1"/>
    </source>
</evidence>
<keyword evidence="2 5" id="KW-0812">Transmembrane</keyword>
<dbReference type="Proteomes" id="UP000246018">
    <property type="component" value="Unassembled WGS sequence"/>
</dbReference>
<dbReference type="InterPro" id="IPR034804">
    <property type="entry name" value="SQR/QFR_C/D"/>
</dbReference>
<organism evidence="6 7">
    <name type="scientific">Nocardioides gansuensis</name>
    <dbReference type="NCBI Taxonomy" id="2138300"/>
    <lineage>
        <taxon>Bacteria</taxon>
        <taxon>Bacillati</taxon>
        <taxon>Actinomycetota</taxon>
        <taxon>Actinomycetes</taxon>
        <taxon>Propionibacteriales</taxon>
        <taxon>Nocardioidaceae</taxon>
        <taxon>Nocardioides</taxon>
    </lineage>
</organism>
<keyword evidence="3 5" id="KW-1133">Transmembrane helix</keyword>
<feature type="transmembrane region" description="Helical" evidence="5">
    <location>
        <begin position="53"/>
        <end position="76"/>
    </location>
</feature>
<sequence length="121" mass="13443">MTARRPRKRRIEPLVWLMFSGGGVMAAVFLPVLVFLFALAFPLGWISPPDHDHLLAVVGHPVTFLFLLGMFVVLLVHSAHRFRYTLYDGLQLKRKRMVAVLCYGAAVVGSIAAVVVLWAAT</sequence>
<keyword evidence="4 5" id="KW-0472">Membrane</keyword>
<dbReference type="SUPFAM" id="SSF81343">
    <property type="entry name" value="Fumarate reductase respiratory complex transmembrane subunits"/>
    <property type="match status" value="1"/>
</dbReference>
<name>A0A2T8FEM5_9ACTN</name>
<evidence type="ECO:0000256" key="5">
    <source>
        <dbReference type="SAM" id="Phobius"/>
    </source>
</evidence>
<keyword evidence="1" id="KW-1003">Cell membrane</keyword>
<gene>
    <name evidence="6" type="ORF">DDE18_00565</name>
</gene>
<dbReference type="AlphaFoldDB" id="A0A2T8FEM5"/>
<evidence type="ECO:0000256" key="4">
    <source>
        <dbReference type="ARBA" id="ARBA00023136"/>
    </source>
</evidence>
<dbReference type="EMBL" id="QDGZ01000001">
    <property type="protein sequence ID" value="PVG84171.1"/>
    <property type="molecule type" value="Genomic_DNA"/>
</dbReference>
<dbReference type="NCBIfam" id="NF003977">
    <property type="entry name" value="PRK05470.1-1"/>
    <property type="match status" value="1"/>
</dbReference>
<comment type="caution">
    <text evidence="6">The sequence shown here is derived from an EMBL/GenBank/DDBJ whole genome shotgun (WGS) entry which is preliminary data.</text>
</comment>
<evidence type="ECO:0000256" key="1">
    <source>
        <dbReference type="ARBA" id="ARBA00022475"/>
    </source>
</evidence>
<dbReference type="InterPro" id="IPR003418">
    <property type="entry name" value="Fumarate_red_D"/>
</dbReference>
<evidence type="ECO:0000256" key="3">
    <source>
        <dbReference type="ARBA" id="ARBA00022989"/>
    </source>
</evidence>
<feature type="transmembrane region" description="Helical" evidence="5">
    <location>
        <begin position="97"/>
        <end position="120"/>
    </location>
</feature>
<proteinExistence type="predicted"/>
<dbReference type="Gene3D" id="1.20.1300.10">
    <property type="entry name" value="Fumarate reductase/succinate dehydrogenase, transmembrane subunit"/>
    <property type="match status" value="1"/>
</dbReference>
<evidence type="ECO:0000313" key="7">
    <source>
        <dbReference type="Proteomes" id="UP000246018"/>
    </source>
</evidence>
<dbReference type="Pfam" id="PF02313">
    <property type="entry name" value="Fumarate_red_D"/>
    <property type="match status" value="1"/>
</dbReference>
<feature type="transmembrane region" description="Helical" evidence="5">
    <location>
        <begin position="14"/>
        <end position="41"/>
    </location>
</feature>
<evidence type="ECO:0000256" key="2">
    <source>
        <dbReference type="ARBA" id="ARBA00022692"/>
    </source>
</evidence>
<keyword evidence="7" id="KW-1185">Reference proteome</keyword>